<dbReference type="Proteomes" id="UP000503129">
    <property type="component" value="Chromosome"/>
</dbReference>
<comment type="catalytic activity">
    <reaction evidence="1">
        <text>chorismate = isochorismate</text>
        <dbReference type="Rhea" id="RHEA:18985"/>
        <dbReference type="ChEBI" id="CHEBI:29748"/>
        <dbReference type="ChEBI" id="CHEBI:29780"/>
        <dbReference type="EC" id="5.4.4.2"/>
    </reaction>
</comment>
<dbReference type="EMBL" id="CP030118">
    <property type="protein sequence ID" value="QDL11245.1"/>
    <property type="molecule type" value="Genomic_DNA"/>
</dbReference>
<dbReference type="PANTHER" id="PTHR42839">
    <property type="entry name" value="ISOCHORISMATE SYNTHASE ENTC"/>
    <property type="match status" value="1"/>
</dbReference>
<protein>
    <recommendedName>
        <fullName evidence="3">isochorismate synthase</fullName>
        <ecNumber evidence="3">5.4.4.2</ecNumber>
    </recommendedName>
    <alternativeName>
        <fullName evidence="5">Isochorismate mutase</fullName>
    </alternativeName>
</protein>
<dbReference type="KEGG" id="bsen:DP114_28130"/>
<evidence type="ECO:0000256" key="3">
    <source>
        <dbReference type="ARBA" id="ARBA00012824"/>
    </source>
</evidence>
<dbReference type="InterPro" id="IPR004561">
    <property type="entry name" value="IsoChor_synthase"/>
</dbReference>
<evidence type="ECO:0000259" key="6">
    <source>
        <dbReference type="Pfam" id="PF00425"/>
    </source>
</evidence>
<feature type="domain" description="Chorismate-utilising enzyme C-terminal" evidence="6">
    <location>
        <begin position="209"/>
        <end position="462"/>
    </location>
</feature>
<evidence type="ECO:0000313" key="7">
    <source>
        <dbReference type="EMBL" id="QDL11245.1"/>
    </source>
</evidence>
<dbReference type="AlphaFoldDB" id="A0A856MIQ5"/>
<reference evidence="7 8" key="1">
    <citation type="submission" date="2018-06" db="EMBL/GenBank/DDBJ databases">
        <title>Comparative genomics of Brasilonema spp. strains.</title>
        <authorList>
            <person name="Alvarenga D.O."/>
            <person name="Fiore M.F."/>
            <person name="Varani A.M."/>
        </authorList>
    </citation>
    <scope>NUCLEOTIDE SEQUENCE [LARGE SCALE GENOMIC DNA]</scope>
    <source>
        <strain evidence="7 8">CENA114</strain>
    </source>
</reference>
<keyword evidence="8" id="KW-1185">Reference proteome</keyword>
<evidence type="ECO:0000256" key="4">
    <source>
        <dbReference type="ARBA" id="ARBA00023235"/>
    </source>
</evidence>
<name>A0A856MIQ5_9CYAN</name>
<evidence type="ECO:0000256" key="2">
    <source>
        <dbReference type="ARBA" id="ARBA00005297"/>
    </source>
</evidence>
<dbReference type="RefSeq" id="WP_169266717.1">
    <property type="nucleotide sequence ID" value="NZ_CAWOXK010000001.1"/>
</dbReference>
<dbReference type="SUPFAM" id="SSF56322">
    <property type="entry name" value="ADC synthase"/>
    <property type="match status" value="1"/>
</dbReference>
<sequence length="471" mass="52689">MTVSSCNADFFVYNKELYRFLLAVQQNCIKNNYTQIASLALDIDWVDPLVVLDKLAQPNQVSFYWEKKGQKEALAAVDAVAKIELAGKDRFAKSEEFIKECVQNITSFSRTNQAFLGTRFLCSFSFFDQNTQPDYPFSAATVFLPRWQVAVKNERCVLVFNTIINTDTNIPRILQSLSQKLEIINSLESNSQTLDYSLPKFSNQSIANPQNFKSSVLSALEKIESKDLTKVVLADILDVRSNGHLNVIKSLNNLRQLHPNCYVFSHSNGKGQNFIGASPERLINIQEQHLMTDALAGSAPRGKTPGEDAAHASRLLNSYKERHEHSLVIDFITQRLSRLGLLPQVLAPRLRQLSNIQHLWTPISALVPADVHPLKIVAQLHPTPAVGGTSQEVAYREIRRFERFERGLYAAPLGWVDLEGNCEFIVGIRSALIDGDRARLYAGVGIVAGSDPDRELAEVQLKLQALLKALV</sequence>
<dbReference type="InterPro" id="IPR005801">
    <property type="entry name" value="ADC_synthase"/>
</dbReference>
<dbReference type="GO" id="GO:0008909">
    <property type="term" value="F:isochorismate synthase activity"/>
    <property type="evidence" value="ECO:0007669"/>
    <property type="project" value="UniProtKB-EC"/>
</dbReference>
<dbReference type="Pfam" id="PF00425">
    <property type="entry name" value="Chorismate_bind"/>
    <property type="match status" value="1"/>
</dbReference>
<proteinExistence type="inferred from homology"/>
<evidence type="ECO:0000313" key="8">
    <source>
        <dbReference type="Proteomes" id="UP000503129"/>
    </source>
</evidence>
<accession>A0A856MIQ5</accession>
<evidence type="ECO:0000256" key="1">
    <source>
        <dbReference type="ARBA" id="ARBA00000799"/>
    </source>
</evidence>
<dbReference type="Gene3D" id="3.60.120.10">
    <property type="entry name" value="Anthranilate synthase"/>
    <property type="match status" value="1"/>
</dbReference>
<keyword evidence="4" id="KW-0413">Isomerase</keyword>
<dbReference type="NCBIfam" id="TIGR00543">
    <property type="entry name" value="isochor_syn"/>
    <property type="match status" value="1"/>
</dbReference>
<dbReference type="PANTHER" id="PTHR42839:SF2">
    <property type="entry name" value="ISOCHORISMATE SYNTHASE ENTC"/>
    <property type="match status" value="1"/>
</dbReference>
<dbReference type="InterPro" id="IPR015890">
    <property type="entry name" value="Chorismate_C"/>
</dbReference>
<evidence type="ECO:0000256" key="5">
    <source>
        <dbReference type="ARBA" id="ARBA00041564"/>
    </source>
</evidence>
<dbReference type="EC" id="5.4.4.2" evidence="3"/>
<comment type="similarity">
    <text evidence="2">Belongs to the isochorismate synthase family.</text>
</comment>
<organism evidence="7 8">
    <name type="scientific">Brasilonema sennae CENA114</name>
    <dbReference type="NCBI Taxonomy" id="415709"/>
    <lineage>
        <taxon>Bacteria</taxon>
        <taxon>Bacillati</taxon>
        <taxon>Cyanobacteriota</taxon>
        <taxon>Cyanophyceae</taxon>
        <taxon>Nostocales</taxon>
        <taxon>Scytonemataceae</taxon>
        <taxon>Brasilonema</taxon>
        <taxon>Bromeliae group (in: Brasilonema)</taxon>
    </lineage>
</organism>
<gene>
    <name evidence="7" type="ORF">DP114_28130</name>
</gene>